<sequence>MRKRQRTPKNDRGRVTGSRSREDAPLGAPLRTRSDLPDDNSYLLSTSGNRHMVAFAPLPQPEEYQLSQRLSQLLLHQRLKKIALQCRCQPTQLVASAKIRSTHGHREWTRSIALQSVDLPQIFLVLAHKIASFVTSGSKTSLNLPQQRSRYAPSRADHSASFHDAYIPDAKQNLGADHCSYPIATDVSGSEQPPPARQAPSKSVPT</sequence>
<evidence type="ECO:0000256" key="1">
    <source>
        <dbReference type="SAM" id="MobiDB-lite"/>
    </source>
</evidence>
<dbReference type="EMBL" id="KI913370">
    <property type="protein sequence ID" value="ETV64178.1"/>
    <property type="molecule type" value="Genomic_DNA"/>
</dbReference>
<evidence type="ECO:0000313" key="2">
    <source>
        <dbReference type="EMBL" id="ETV64178.1"/>
    </source>
</evidence>
<dbReference type="RefSeq" id="XP_009846339.1">
    <property type="nucleotide sequence ID" value="XM_009848037.1"/>
</dbReference>
<dbReference type="AlphaFoldDB" id="W4FBU9"/>
<gene>
    <name evidence="2" type="ORF">H257_18898</name>
</gene>
<accession>W4FBU9</accession>
<feature type="compositionally biased region" description="Basic and acidic residues" evidence="1">
    <location>
        <begin position="8"/>
        <end position="24"/>
    </location>
</feature>
<feature type="region of interest" description="Disordered" evidence="1">
    <location>
        <begin position="1"/>
        <end position="43"/>
    </location>
</feature>
<organism evidence="2">
    <name type="scientific">Aphanomyces astaci</name>
    <name type="common">Crayfish plague agent</name>
    <dbReference type="NCBI Taxonomy" id="112090"/>
    <lineage>
        <taxon>Eukaryota</taxon>
        <taxon>Sar</taxon>
        <taxon>Stramenopiles</taxon>
        <taxon>Oomycota</taxon>
        <taxon>Saprolegniomycetes</taxon>
        <taxon>Saprolegniales</taxon>
        <taxon>Verrucalvaceae</taxon>
        <taxon>Aphanomyces</taxon>
    </lineage>
</organism>
<reference evidence="2" key="1">
    <citation type="submission" date="2013-12" db="EMBL/GenBank/DDBJ databases">
        <title>The Genome Sequence of Aphanomyces astaci APO3.</title>
        <authorList>
            <consortium name="The Broad Institute Genomics Platform"/>
            <person name="Russ C."/>
            <person name="Tyler B."/>
            <person name="van West P."/>
            <person name="Dieguez-Uribeondo J."/>
            <person name="Young S.K."/>
            <person name="Zeng Q."/>
            <person name="Gargeya S."/>
            <person name="Fitzgerald M."/>
            <person name="Abouelleil A."/>
            <person name="Alvarado L."/>
            <person name="Chapman S.B."/>
            <person name="Gainer-Dewar J."/>
            <person name="Goldberg J."/>
            <person name="Griggs A."/>
            <person name="Gujja S."/>
            <person name="Hansen M."/>
            <person name="Howarth C."/>
            <person name="Imamovic A."/>
            <person name="Ireland A."/>
            <person name="Larimer J."/>
            <person name="McCowan C."/>
            <person name="Murphy C."/>
            <person name="Pearson M."/>
            <person name="Poon T.W."/>
            <person name="Priest M."/>
            <person name="Roberts A."/>
            <person name="Saif S."/>
            <person name="Shea T."/>
            <person name="Sykes S."/>
            <person name="Wortman J."/>
            <person name="Nusbaum C."/>
            <person name="Birren B."/>
        </authorList>
    </citation>
    <scope>NUCLEOTIDE SEQUENCE [LARGE SCALE GENOMIC DNA]</scope>
    <source>
        <strain evidence="2">APO3</strain>
    </source>
</reference>
<dbReference type="VEuPathDB" id="FungiDB:H257_18898"/>
<dbReference type="GeneID" id="20820894"/>
<proteinExistence type="predicted"/>
<name>W4FBU9_APHAT</name>
<protein>
    <submittedName>
        <fullName evidence="2">Uncharacterized protein</fullName>
    </submittedName>
</protein>
<feature type="region of interest" description="Disordered" evidence="1">
    <location>
        <begin position="177"/>
        <end position="206"/>
    </location>
</feature>